<accession>A0ABW3J476</accession>
<evidence type="ECO:0000313" key="2">
    <source>
        <dbReference type="Proteomes" id="UP001597051"/>
    </source>
</evidence>
<name>A0ABW3J476_9FLAO</name>
<proteinExistence type="predicted"/>
<evidence type="ECO:0000313" key="1">
    <source>
        <dbReference type="EMBL" id="MFD0985141.1"/>
    </source>
</evidence>
<gene>
    <name evidence="1" type="ORF">ACFQ0S_11725</name>
</gene>
<dbReference type="RefSeq" id="WP_379758355.1">
    <property type="nucleotide sequence ID" value="NZ_JBHSYB010000062.1"/>
</dbReference>
<reference evidence="2" key="1">
    <citation type="journal article" date="2019" name="Int. J. Syst. Evol. Microbiol.">
        <title>The Global Catalogue of Microorganisms (GCM) 10K type strain sequencing project: providing services to taxonomists for standard genome sequencing and annotation.</title>
        <authorList>
            <consortium name="The Broad Institute Genomics Platform"/>
            <consortium name="The Broad Institute Genome Sequencing Center for Infectious Disease"/>
            <person name="Wu L."/>
            <person name="Ma J."/>
        </authorList>
    </citation>
    <scope>NUCLEOTIDE SEQUENCE [LARGE SCALE GENOMIC DNA]</scope>
    <source>
        <strain evidence="2">CECT 7649</strain>
    </source>
</reference>
<dbReference type="Proteomes" id="UP001597051">
    <property type="component" value="Unassembled WGS sequence"/>
</dbReference>
<keyword evidence="2" id="KW-1185">Reference proteome</keyword>
<organism evidence="1 2">
    <name type="scientific">Flavobacterium myungsuense</name>
    <dbReference type="NCBI Taxonomy" id="651823"/>
    <lineage>
        <taxon>Bacteria</taxon>
        <taxon>Pseudomonadati</taxon>
        <taxon>Bacteroidota</taxon>
        <taxon>Flavobacteriia</taxon>
        <taxon>Flavobacteriales</taxon>
        <taxon>Flavobacteriaceae</taxon>
        <taxon>Flavobacterium</taxon>
    </lineage>
</organism>
<comment type="caution">
    <text evidence="1">The sequence shown here is derived from an EMBL/GenBank/DDBJ whole genome shotgun (WGS) entry which is preliminary data.</text>
</comment>
<dbReference type="EMBL" id="JBHTIZ010000043">
    <property type="protein sequence ID" value="MFD0985141.1"/>
    <property type="molecule type" value="Genomic_DNA"/>
</dbReference>
<sequence>MKIAKLILFFILIGGIIPSYGFSFDNSGCSQQKEISTCFQKKLNETNNFKLLDYAFLDIEEELSSDEDYHDSQKNNSLVARKPIILHFFSSKLLHYTTNHEDKLSIVQYILNGNLPPIYITLRVLRI</sequence>
<protein>
    <submittedName>
        <fullName evidence="1">Uncharacterized protein</fullName>
    </submittedName>
</protein>